<name>A0ABU3F5D8_9ENTE</name>
<dbReference type="InterPro" id="IPR004107">
    <property type="entry name" value="Integrase_SAM-like_N"/>
</dbReference>
<accession>A0ABU3F5D8</accession>
<dbReference type="PANTHER" id="PTHR30349">
    <property type="entry name" value="PHAGE INTEGRASE-RELATED"/>
    <property type="match status" value="1"/>
</dbReference>
<dbReference type="SUPFAM" id="SSF56349">
    <property type="entry name" value="DNA breaking-rejoining enzymes"/>
    <property type="match status" value="1"/>
</dbReference>
<dbReference type="Gene3D" id="1.10.443.10">
    <property type="entry name" value="Intergrase catalytic core"/>
    <property type="match status" value="1"/>
</dbReference>
<proteinExistence type="inferred from homology"/>
<keyword evidence="4" id="KW-0233">DNA recombination</keyword>
<evidence type="ECO:0000259" key="7">
    <source>
        <dbReference type="PROSITE" id="PS51900"/>
    </source>
</evidence>
<dbReference type="InterPro" id="IPR010998">
    <property type="entry name" value="Integrase_recombinase_N"/>
</dbReference>
<dbReference type="CDD" id="cd01189">
    <property type="entry name" value="INT_ICEBs1_C_like"/>
    <property type="match status" value="1"/>
</dbReference>
<organism evidence="8 9">
    <name type="scientific">Enterococcus hulanensis</name>
    <dbReference type="NCBI Taxonomy" id="2559929"/>
    <lineage>
        <taxon>Bacteria</taxon>
        <taxon>Bacillati</taxon>
        <taxon>Bacillota</taxon>
        <taxon>Bacilli</taxon>
        <taxon>Lactobacillales</taxon>
        <taxon>Enterococcaceae</taxon>
        <taxon>Enterococcus</taxon>
    </lineage>
</organism>
<dbReference type="PROSITE" id="PS51900">
    <property type="entry name" value="CB"/>
    <property type="match status" value="1"/>
</dbReference>
<dbReference type="InterPro" id="IPR050090">
    <property type="entry name" value="Tyrosine_recombinase_XerCD"/>
</dbReference>
<dbReference type="InterPro" id="IPR011010">
    <property type="entry name" value="DNA_brk_join_enz"/>
</dbReference>
<evidence type="ECO:0000313" key="9">
    <source>
        <dbReference type="Proteomes" id="UP001252875"/>
    </source>
</evidence>
<gene>
    <name evidence="8" type="ORF">P7D85_21450</name>
</gene>
<dbReference type="Pfam" id="PF14659">
    <property type="entry name" value="Phage_int_SAM_3"/>
    <property type="match status" value="1"/>
</dbReference>
<dbReference type="InterPro" id="IPR002104">
    <property type="entry name" value="Integrase_catalytic"/>
</dbReference>
<keyword evidence="2" id="KW-0229">DNA integration</keyword>
<evidence type="ECO:0000256" key="2">
    <source>
        <dbReference type="ARBA" id="ARBA00022908"/>
    </source>
</evidence>
<comment type="caution">
    <text evidence="8">The sequence shown here is derived from an EMBL/GenBank/DDBJ whole genome shotgun (WGS) entry which is preliminary data.</text>
</comment>
<keyword evidence="9" id="KW-1185">Reference proteome</keyword>
<evidence type="ECO:0000313" key="8">
    <source>
        <dbReference type="EMBL" id="MDT2602334.1"/>
    </source>
</evidence>
<protein>
    <submittedName>
        <fullName evidence="8">Site-specific integrase</fullName>
    </submittedName>
</protein>
<dbReference type="Pfam" id="PF00589">
    <property type="entry name" value="Phage_integrase"/>
    <property type="match status" value="1"/>
</dbReference>
<dbReference type="Gene3D" id="1.10.150.130">
    <property type="match status" value="1"/>
</dbReference>
<evidence type="ECO:0000259" key="6">
    <source>
        <dbReference type="PROSITE" id="PS51898"/>
    </source>
</evidence>
<evidence type="ECO:0000256" key="1">
    <source>
        <dbReference type="ARBA" id="ARBA00008857"/>
    </source>
</evidence>
<reference evidence="8 9" key="1">
    <citation type="submission" date="2023-03" db="EMBL/GenBank/DDBJ databases">
        <authorList>
            <person name="Shen W."/>
            <person name="Cai J."/>
        </authorList>
    </citation>
    <scope>NUCLEOTIDE SEQUENCE [LARGE SCALE GENOMIC DNA]</scope>
    <source>
        <strain evidence="8 9">D6-4</strain>
    </source>
</reference>
<comment type="similarity">
    <text evidence="1">Belongs to the 'phage' integrase family.</text>
</comment>
<dbReference type="RefSeq" id="WP_311823553.1">
    <property type="nucleotide sequence ID" value="NZ_JARPYF010000017.1"/>
</dbReference>
<sequence>MSRRGENIYFRKDQRWEGRYQKGKTLDGKTKYGSVYGKTYNEVRRKLYPLRVKYQDIRECYGEVAIGMGEWCDTWLDEVKENVEPATFSSYEHKLRTYILPHLENYHLNELTLEIVQELVSRWKKQPLAPSSIRVNIQVLKNCLNKAIRQGFMKQNPCEGVKLPKKEPKKQQALSLKKQQRLEKAALSYPKQKGLPIIFALHTGLRIGEVAALKWENVDFENNIIYITHTAQRVRTGNRHIKTKIICRATKTQASTRIIPMGTLVRKWLWEYRKKKSGPFVFSTREGLCEPRLMTYHLHQICKKAKLGRIHFHQLRHTFATRCVEAKADISSISGLLGHSSTQMTLDVYTHSLLSPKIDAIQLMEAAVS</sequence>
<keyword evidence="3 5" id="KW-0238">DNA-binding</keyword>
<feature type="domain" description="Core-binding (CB)" evidence="7">
    <location>
        <begin position="66"/>
        <end position="148"/>
    </location>
</feature>
<evidence type="ECO:0000256" key="4">
    <source>
        <dbReference type="ARBA" id="ARBA00023172"/>
    </source>
</evidence>
<dbReference type="PANTHER" id="PTHR30349:SF64">
    <property type="entry name" value="PROPHAGE INTEGRASE INTD-RELATED"/>
    <property type="match status" value="1"/>
</dbReference>
<dbReference type="InterPro" id="IPR013762">
    <property type="entry name" value="Integrase-like_cat_sf"/>
</dbReference>
<dbReference type="InterPro" id="IPR044068">
    <property type="entry name" value="CB"/>
</dbReference>
<dbReference type="EMBL" id="JARPYI010000018">
    <property type="protein sequence ID" value="MDT2602334.1"/>
    <property type="molecule type" value="Genomic_DNA"/>
</dbReference>
<dbReference type="PROSITE" id="PS51898">
    <property type="entry name" value="TYR_RECOMBINASE"/>
    <property type="match status" value="1"/>
</dbReference>
<evidence type="ECO:0000256" key="5">
    <source>
        <dbReference type="PROSITE-ProRule" id="PRU01248"/>
    </source>
</evidence>
<feature type="domain" description="Tyr recombinase" evidence="6">
    <location>
        <begin position="169"/>
        <end position="364"/>
    </location>
</feature>
<evidence type="ECO:0000256" key="3">
    <source>
        <dbReference type="ARBA" id="ARBA00023125"/>
    </source>
</evidence>
<dbReference type="Proteomes" id="UP001252875">
    <property type="component" value="Unassembled WGS sequence"/>
</dbReference>